<dbReference type="Gene3D" id="6.10.250.3060">
    <property type="match status" value="1"/>
</dbReference>
<dbReference type="SUPFAM" id="SSF48065">
    <property type="entry name" value="DBL homology domain (DH-domain)"/>
    <property type="match status" value="1"/>
</dbReference>
<dbReference type="InterPro" id="IPR009072">
    <property type="entry name" value="Histone-fold"/>
</dbReference>
<accession>A0A0R3PFG9</accession>
<dbReference type="AlphaFoldDB" id="A0A0R3PFG9"/>
<keyword evidence="3" id="KW-1185">Reference proteome</keyword>
<dbReference type="STRING" id="334426.A0A0R3PFG9"/>
<sequence length="549" mass="64601">MAIDHDAVLHIKDLINQVVIEDAWDAMYNHTITSRKFHTGRFSTSRLPHDLHHKMSTTIKEIYHIISNESDPHVGCFQDSLGREKDKKDREKDKEIDKMAYYLIAICEGISEDIMKWTGNYVKNIRNSDMKINFQNLKIALNADKVGCKALMQLCNSLRNDDDDQSPGGFLSNFYDFDLEDSDEEKEQNTSYESILRYPIYMLIKIASDFLKEERLYLRELNQVNVFRRRLEAVLQDEDKVCVCVCEIHELTMKMERTLEDSIEMSDSPCIGMGMWELAEAYEFDGYLAYMKRGRDDEPESILTRVITQAIEDLLENKKYQSLFGRLLKYSWNEEDRIELQNSKLYLTTVGNQLEQMFDHEDMATIKSRSELFNRYDSRISQISRLQEIQRSIEGFEGNPIGKTCSELIKQGDLQMIRPSLTFSPDIIRKGRWKTERHLFLFDHLLVLCKKHKAYKFKERISVNLMDIIDMKDSDVLRYSFRLESREKPYATRTFTMICKSAEEKMDWMSALVTVNTKSILDRVLDGYEKEEAKRIPLIIPGPDQYRWE</sequence>
<dbReference type="InterPro" id="IPR001849">
    <property type="entry name" value="PH_domain"/>
</dbReference>
<dbReference type="PROSITE" id="PS50003">
    <property type="entry name" value="PH_DOMAIN"/>
    <property type="match status" value="1"/>
</dbReference>
<dbReference type="InterPro" id="IPR053086">
    <property type="entry name" value="RhoGEF_domain"/>
</dbReference>
<reference evidence="2 3" key="2">
    <citation type="submission" date="2018-11" db="EMBL/GenBank/DDBJ databases">
        <authorList>
            <consortium name="Pathogen Informatics"/>
        </authorList>
    </citation>
    <scope>NUCLEOTIDE SEQUENCE [LARGE SCALE GENOMIC DNA]</scope>
    <source>
        <strain evidence="2 3">Costa Rica</strain>
    </source>
</reference>
<dbReference type="GO" id="GO:0005829">
    <property type="term" value="C:cytosol"/>
    <property type="evidence" value="ECO:0007669"/>
    <property type="project" value="TreeGrafter"/>
</dbReference>
<dbReference type="SUPFAM" id="SSF50729">
    <property type="entry name" value="PH domain-like"/>
    <property type="match status" value="1"/>
</dbReference>
<dbReference type="Pfam" id="PF22697">
    <property type="entry name" value="SOS1_NGEF_PH"/>
    <property type="match status" value="1"/>
</dbReference>
<dbReference type="PANTHER" id="PTHR45834:SF3">
    <property type="entry name" value="RHO GUANINE NUCLEOTIDE EXCHANGE FACTOR 3, ISOFORM L"/>
    <property type="match status" value="1"/>
</dbReference>
<dbReference type="WBParaSite" id="ACOC_0000292901-mRNA-1">
    <property type="protein sequence ID" value="ACOC_0000292901-mRNA-1"/>
    <property type="gene ID" value="ACOC_0000292901"/>
</dbReference>
<dbReference type="SMART" id="SM00233">
    <property type="entry name" value="PH"/>
    <property type="match status" value="1"/>
</dbReference>
<dbReference type="GO" id="GO:0046982">
    <property type="term" value="F:protein heterodimerization activity"/>
    <property type="evidence" value="ECO:0007669"/>
    <property type="project" value="InterPro"/>
</dbReference>
<dbReference type="InterPro" id="IPR055251">
    <property type="entry name" value="SOS1_NGEF_PH"/>
</dbReference>
<protein>
    <submittedName>
        <fullName evidence="4">PH domain-containing protein</fullName>
    </submittedName>
</protein>
<dbReference type="InterPro" id="IPR011993">
    <property type="entry name" value="PH-like_dom_sf"/>
</dbReference>
<name>A0A0R3PFG9_ANGCS</name>
<organism evidence="4">
    <name type="scientific">Angiostrongylus costaricensis</name>
    <name type="common">Nematode worm</name>
    <dbReference type="NCBI Taxonomy" id="334426"/>
    <lineage>
        <taxon>Eukaryota</taxon>
        <taxon>Metazoa</taxon>
        <taxon>Ecdysozoa</taxon>
        <taxon>Nematoda</taxon>
        <taxon>Chromadorea</taxon>
        <taxon>Rhabditida</taxon>
        <taxon>Rhabditina</taxon>
        <taxon>Rhabditomorpha</taxon>
        <taxon>Strongyloidea</taxon>
        <taxon>Metastrongylidae</taxon>
        <taxon>Angiostrongylus</taxon>
    </lineage>
</organism>
<dbReference type="OMA" id="NIRHTII"/>
<dbReference type="EMBL" id="UYYA01000707">
    <property type="protein sequence ID" value="VDM54515.1"/>
    <property type="molecule type" value="Genomic_DNA"/>
</dbReference>
<dbReference type="Gene3D" id="2.30.29.30">
    <property type="entry name" value="Pleckstrin-homology domain (PH domain)/Phosphotyrosine-binding domain (PTB)"/>
    <property type="match status" value="1"/>
</dbReference>
<dbReference type="GO" id="GO:0005085">
    <property type="term" value="F:guanyl-nucleotide exchange factor activity"/>
    <property type="evidence" value="ECO:0007669"/>
    <property type="project" value="TreeGrafter"/>
</dbReference>
<gene>
    <name evidence="2" type="ORF">ACOC_LOCUS2930</name>
</gene>
<reference evidence="4" key="1">
    <citation type="submission" date="2016-03" db="UniProtKB">
        <authorList>
            <consortium name="WormBaseParasite"/>
        </authorList>
    </citation>
    <scope>IDENTIFICATION</scope>
</reference>
<dbReference type="Gene3D" id="1.20.900.10">
    <property type="entry name" value="Dbl homology (DH) domain"/>
    <property type="match status" value="1"/>
</dbReference>
<proteinExistence type="predicted"/>
<dbReference type="Gene3D" id="1.10.20.10">
    <property type="entry name" value="Histone, subunit A"/>
    <property type="match status" value="1"/>
</dbReference>
<dbReference type="InterPro" id="IPR035899">
    <property type="entry name" value="DBL_dom_sf"/>
</dbReference>
<feature type="domain" description="PH" evidence="1">
    <location>
        <begin position="407"/>
        <end position="517"/>
    </location>
</feature>
<evidence type="ECO:0000313" key="4">
    <source>
        <dbReference type="WBParaSite" id="ACOC_0000292901-mRNA-1"/>
    </source>
</evidence>
<evidence type="ECO:0000313" key="3">
    <source>
        <dbReference type="Proteomes" id="UP000267027"/>
    </source>
</evidence>
<dbReference type="OrthoDB" id="546434at2759"/>
<dbReference type="PANTHER" id="PTHR45834">
    <property type="entry name" value="RHO GUANINE NUCLEOTIDE EXCHANGE FACTOR 9-RELATED"/>
    <property type="match status" value="1"/>
</dbReference>
<evidence type="ECO:0000259" key="1">
    <source>
        <dbReference type="PROSITE" id="PS50003"/>
    </source>
</evidence>
<evidence type="ECO:0000313" key="2">
    <source>
        <dbReference type="EMBL" id="VDM54515.1"/>
    </source>
</evidence>
<dbReference type="Proteomes" id="UP000267027">
    <property type="component" value="Unassembled WGS sequence"/>
</dbReference>